<comment type="function">
    <text evidence="2">Catalyzes the hydrolysis of N-formyl-L-kynurenine to L-kynurenine, the second step in the kynurenine pathway of tryptophan degradation.</text>
</comment>
<dbReference type="EC" id="3.5.1.9" evidence="4"/>
<dbReference type="PANTHER" id="PTHR31118:SF12">
    <property type="entry name" value="CYCLASE-LIKE PROTEIN 2"/>
    <property type="match status" value="1"/>
</dbReference>
<dbReference type="AlphaFoldDB" id="A0AAJ1SWB9"/>
<evidence type="ECO:0000256" key="4">
    <source>
        <dbReference type="ARBA" id="ARBA00012930"/>
    </source>
</evidence>
<dbReference type="Pfam" id="PF04199">
    <property type="entry name" value="Cyclase"/>
    <property type="match status" value="1"/>
</dbReference>
<proteinExistence type="predicted"/>
<dbReference type="RefSeq" id="WP_307255771.1">
    <property type="nucleotide sequence ID" value="NZ_JAUSUC010000001.1"/>
</dbReference>
<comment type="pathway">
    <text evidence="11">Amino-acid degradation; L-tryptophan degradation via kynurenine pathway; L-kynurenine from L-tryptophan: step 2/2.</text>
</comment>
<dbReference type="Proteomes" id="UP001237207">
    <property type="component" value="Unassembled WGS sequence"/>
</dbReference>
<dbReference type="GO" id="GO:0019441">
    <property type="term" value="P:L-tryptophan catabolic process to kynurenine"/>
    <property type="evidence" value="ECO:0007669"/>
    <property type="project" value="InterPro"/>
</dbReference>
<evidence type="ECO:0000313" key="12">
    <source>
        <dbReference type="EMBL" id="MDQ0213784.1"/>
    </source>
</evidence>
<dbReference type="GO" id="GO:0046872">
    <property type="term" value="F:metal ion binding"/>
    <property type="evidence" value="ECO:0007669"/>
    <property type="project" value="UniProtKB-KW"/>
</dbReference>
<comment type="catalytic activity">
    <reaction evidence="10">
        <text>N-formyl-L-kynurenine + H2O = L-kynurenine + formate + H(+)</text>
        <dbReference type="Rhea" id="RHEA:13009"/>
        <dbReference type="ChEBI" id="CHEBI:15377"/>
        <dbReference type="ChEBI" id="CHEBI:15378"/>
        <dbReference type="ChEBI" id="CHEBI:15740"/>
        <dbReference type="ChEBI" id="CHEBI:57959"/>
        <dbReference type="ChEBI" id="CHEBI:58629"/>
        <dbReference type="EC" id="3.5.1.9"/>
    </reaction>
</comment>
<keyword evidence="13" id="KW-1185">Reference proteome</keyword>
<evidence type="ECO:0000256" key="5">
    <source>
        <dbReference type="ARBA" id="ARBA00014889"/>
    </source>
</evidence>
<dbReference type="FunFam" id="3.50.30.50:FF:000001">
    <property type="entry name" value="Kynurenine formamidase"/>
    <property type="match status" value="1"/>
</dbReference>
<keyword evidence="6" id="KW-0479">Metal-binding</keyword>
<keyword evidence="7 12" id="KW-0378">Hydrolase</keyword>
<name>A0AAJ1SWB9_9BACI</name>
<evidence type="ECO:0000256" key="11">
    <source>
        <dbReference type="ARBA" id="ARBA00060547"/>
    </source>
</evidence>
<keyword evidence="8" id="KW-0862">Zinc</keyword>
<reference evidence="12" key="1">
    <citation type="submission" date="2023-07" db="EMBL/GenBank/DDBJ databases">
        <title>Genomic Encyclopedia of Type Strains, Phase IV (KMG-IV): sequencing the most valuable type-strain genomes for metagenomic binning, comparative biology and taxonomic classification.</title>
        <authorList>
            <person name="Goeker M."/>
        </authorList>
    </citation>
    <scope>NUCLEOTIDE SEQUENCE</scope>
    <source>
        <strain evidence="12">DSM 23947</strain>
    </source>
</reference>
<dbReference type="SUPFAM" id="SSF102198">
    <property type="entry name" value="Putative cyclase"/>
    <property type="match status" value="1"/>
</dbReference>
<comment type="cofactor">
    <cofactor evidence="1">
        <name>Zn(2+)</name>
        <dbReference type="ChEBI" id="CHEBI:29105"/>
    </cofactor>
</comment>
<organism evidence="12 13">
    <name type="scientific">Oikeobacillus pervagus</name>
    <dbReference type="NCBI Taxonomy" id="1325931"/>
    <lineage>
        <taxon>Bacteria</taxon>
        <taxon>Bacillati</taxon>
        <taxon>Bacillota</taxon>
        <taxon>Bacilli</taxon>
        <taxon>Bacillales</taxon>
        <taxon>Bacillaceae</taxon>
        <taxon>Oikeobacillus</taxon>
    </lineage>
</organism>
<dbReference type="Gene3D" id="3.50.30.50">
    <property type="entry name" value="Putative cyclase"/>
    <property type="match status" value="1"/>
</dbReference>
<evidence type="ECO:0000256" key="10">
    <source>
        <dbReference type="ARBA" id="ARBA00048496"/>
    </source>
</evidence>
<comment type="caution">
    <text evidence="12">The sequence shown here is derived from an EMBL/GenBank/DDBJ whole genome shotgun (WGS) entry which is preliminary data.</text>
</comment>
<evidence type="ECO:0000313" key="13">
    <source>
        <dbReference type="Proteomes" id="UP001237207"/>
    </source>
</evidence>
<evidence type="ECO:0000256" key="6">
    <source>
        <dbReference type="ARBA" id="ARBA00022723"/>
    </source>
</evidence>
<dbReference type="GO" id="GO:0004061">
    <property type="term" value="F:arylformamidase activity"/>
    <property type="evidence" value="ECO:0007669"/>
    <property type="project" value="UniProtKB-EC"/>
</dbReference>
<dbReference type="PANTHER" id="PTHR31118">
    <property type="entry name" value="CYCLASE-LIKE PROTEIN 2"/>
    <property type="match status" value="1"/>
</dbReference>
<accession>A0AAJ1SWB9</accession>
<evidence type="ECO:0000256" key="8">
    <source>
        <dbReference type="ARBA" id="ARBA00022833"/>
    </source>
</evidence>
<evidence type="ECO:0000256" key="9">
    <source>
        <dbReference type="ARBA" id="ARBA00023079"/>
    </source>
</evidence>
<keyword evidence="9" id="KW-0823">Tryptophan catabolism</keyword>
<evidence type="ECO:0000256" key="1">
    <source>
        <dbReference type="ARBA" id="ARBA00001947"/>
    </source>
</evidence>
<dbReference type="EMBL" id="JAUSUC010000001">
    <property type="protein sequence ID" value="MDQ0213784.1"/>
    <property type="molecule type" value="Genomic_DNA"/>
</dbReference>
<protein>
    <recommendedName>
        <fullName evidence="5">Kynurenine formamidase</fullName>
        <ecNumber evidence="4">3.5.1.9</ecNumber>
    </recommendedName>
</protein>
<comment type="subunit">
    <text evidence="3">Homodimer.</text>
</comment>
<dbReference type="InterPro" id="IPR007325">
    <property type="entry name" value="KFase/CYL"/>
</dbReference>
<evidence type="ECO:0000256" key="3">
    <source>
        <dbReference type="ARBA" id="ARBA00011738"/>
    </source>
</evidence>
<evidence type="ECO:0000256" key="7">
    <source>
        <dbReference type="ARBA" id="ARBA00022801"/>
    </source>
</evidence>
<sequence>MKIYDITAPIYEGMSVYKNKPEKQPSITQKTNGHVTESRICLDVHTGTHVDAPLHMMNEGKTIETIKIEQLVRPCKVIDLTEVNEKITAIDLQKKDIQKDDFILLKTKNSFDKKFNFDFIYLAEDAAHYLVDVGIAGVAIDALGIERSQTNHPTHRALLGNDITIIEGVQLADVQARSYFMVAAPLPIQGTDAAPARIILIDGAF</sequence>
<dbReference type="InterPro" id="IPR037175">
    <property type="entry name" value="KFase_sf"/>
</dbReference>
<evidence type="ECO:0000256" key="2">
    <source>
        <dbReference type="ARBA" id="ARBA00002204"/>
    </source>
</evidence>
<gene>
    <name evidence="12" type="ORF">J2S13_000178</name>
</gene>